<dbReference type="EMBL" id="ML119796">
    <property type="protein sequence ID" value="RPA74250.1"/>
    <property type="molecule type" value="Genomic_DNA"/>
</dbReference>
<protein>
    <submittedName>
        <fullName evidence="2">Uncharacterized protein</fullName>
    </submittedName>
</protein>
<gene>
    <name evidence="2" type="ORF">BJ508DRAFT_313075</name>
</gene>
<feature type="signal peptide" evidence="1">
    <location>
        <begin position="1"/>
        <end position="17"/>
    </location>
</feature>
<evidence type="ECO:0000313" key="3">
    <source>
        <dbReference type="Proteomes" id="UP000275078"/>
    </source>
</evidence>
<evidence type="ECO:0000256" key="1">
    <source>
        <dbReference type="SAM" id="SignalP"/>
    </source>
</evidence>
<dbReference type="AlphaFoldDB" id="A0A3N4HR30"/>
<organism evidence="2 3">
    <name type="scientific">Ascobolus immersus RN42</name>
    <dbReference type="NCBI Taxonomy" id="1160509"/>
    <lineage>
        <taxon>Eukaryota</taxon>
        <taxon>Fungi</taxon>
        <taxon>Dikarya</taxon>
        <taxon>Ascomycota</taxon>
        <taxon>Pezizomycotina</taxon>
        <taxon>Pezizomycetes</taxon>
        <taxon>Pezizales</taxon>
        <taxon>Ascobolaceae</taxon>
        <taxon>Ascobolus</taxon>
    </lineage>
</organism>
<proteinExistence type="predicted"/>
<keyword evidence="1" id="KW-0732">Signal</keyword>
<feature type="chain" id="PRO_5018042494" evidence="1">
    <location>
        <begin position="18"/>
        <end position="215"/>
    </location>
</feature>
<reference evidence="2 3" key="1">
    <citation type="journal article" date="2018" name="Nat. Ecol. Evol.">
        <title>Pezizomycetes genomes reveal the molecular basis of ectomycorrhizal truffle lifestyle.</title>
        <authorList>
            <person name="Murat C."/>
            <person name="Payen T."/>
            <person name="Noel B."/>
            <person name="Kuo A."/>
            <person name="Morin E."/>
            <person name="Chen J."/>
            <person name="Kohler A."/>
            <person name="Krizsan K."/>
            <person name="Balestrini R."/>
            <person name="Da Silva C."/>
            <person name="Montanini B."/>
            <person name="Hainaut M."/>
            <person name="Levati E."/>
            <person name="Barry K.W."/>
            <person name="Belfiori B."/>
            <person name="Cichocki N."/>
            <person name="Clum A."/>
            <person name="Dockter R.B."/>
            <person name="Fauchery L."/>
            <person name="Guy J."/>
            <person name="Iotti M."/>
            <person name="Le Tacon F."/>
            <person name="Lindquist E.A."/>
            <person name="Lipzen A."/>
            <person name="Malagnac F."/>
            <person name="Mello A."/>
            <person name="Molinier V."/>
            <person name="Miyauchi S."/>
            <person name="Poulain J."/>
            <person name="Riccioni C."/>
            <person name="Rubini A."/>
            <person name="Sitrit Y."/>
            <person name="Splivallo R."/>
            <person name="Traeger S."/>
            <person name="Wang M."/>
            <person name="Zifcakova L."/>
            <person name="Wipf D."/>
            <person name="Zambonelli A."/>
            <person name="Paolocci F."/>
            <person name="Nowrousian M."/>
            <person name="Ottonello S."/>
            <person name="Baldrian P."/>
            <person name="Spatafora J.W."/>
            <person name="Henrissat B."/>
            <person name="Nagy L.G."/>
            <person name="Aury J.M."/>
            <person name="Wincker P."/>
            <person name="Grigoriev I.V."/>
            <person name="Bonfante P."/>
            <person name="Martin F.M."/>
        </authorList>
    </citation>
    <scope>NUCLEOTIDE SEQUENCE [LARGE SCALE GENOMIC DNA]</scope>
    <source>
        <strain evidence="2 3">RN42</strain>
    </source>
</reference>
<name>A0A3N4HR30_ASCIM</name>
<dbReference type="Proteomes" id="UP000275078">
    <property type="component" value="Unassembled WGS sequence"/>
</dbReference>
<sequence>MLLLAIQLVIWIRTAFWRLRTTAVVAPDPARHMPKSMSNIFSLARPGRVPGFFMPIGNLLVLRNIALSNLAVYSGVSCYSNPRLLNQFSCSNVLQWSHSTSLVIGSHVLLKVYSGDVPKTISDLPVGGKDDAGGSGSTRTYVYASYGMNKDESEFAILTKRALTGLKLSADDPLFICSEVDCTSSDRYVTTPRILFKAMFLKPGEEEEEEPDYWS</sequence>
<evidence type="ECO:0000313" key="2">
    <source>
        <dbReference type="EMBL" id="RPA74250.1"/>
    </source>
</evidence>
<keyword evidence="3" id="KW-1185">Reference proteome</keyword>
<accession>A0A3N4HR30</accession>